<organism evidence="1 2">
    <name type="scientific">Rahnella sp. (strain Y9602)</name>
    <dbReference type="NCBI Taxonomy" id="2703885"/>
    <lineage>
        <taxon>Bacteria</taxon>
        <taxon>Pseudomonadati</taxon>
        <taxon>Pseudomonadota</taxon>
        <taxon>Gammaproteobacteria</taxon>
        <taxon>Enterobacterales</taxon>
        <taxon>Yersiniaceae</taxon>
        <taxon>Rahnella</taxon>
    </lineage>
</organism>
<dbReference type="Pfam" id="PF13711">
    <property type="entry name" value="DUF4160"/>
    <property type="match status" value="1"/>
</dbReference>
<dbReference type="OrthoDB" id="122670at2"/>
<reference evidence="2" key="1">
    <citation type="submission" date="2011-01" db="EMBL/GenBank/DDBJ databases">
        <title>Complete sequence of chromosome of Rahnella sp. Y9602.</title>
        <authorList>
            <consortium name="US DOE Joint Genome Institute"/>
            <person name="Lucas S."/>
            <person name="Copeland A."/>
            <person name="Lapidus A."/>
            <person name="Cheng J.-F."/>
            <person name="Goodwin L."/>
            <person name="Pitluck S."/>
            <person name="Lu M."/>
            <person name="Detter J.C."/>
            <person name="Han C."/>
            <person name="Tapia R."/>
            <person name="Land M."/>
            <person name="Hauser L."/>
            <person name="Kyrpides N."/>
            <person name="Ivanova N."/>
            <person name="Ovchinnikova G."/>
            <person name="Pagani I."/>
            <person name="Sobecky P.A."/>
            <person name="Martinez R.J."/>
            <person name="Woyke T."/>
        </authorList>
    </citation>
    <scope>NUCLEOTIDE SEQUENCE [LARGE SCALE GENOMIC DNA]</scope>
    <source>
        <strain evidence="2">Y9602</strain>
    </source>
</reference>
<accession>A0A0H3F509</accession>
<dbReference type="AlphaFoldDB" id="A0A0H3F509"/>
<dbReference type="RefSeq" id="WP_013573585.1">
    <property type="nucleotide sequence ID" value="NC_015061.1"/>
</dbReference>
<gene>
    <name evidence="1" type="ordered locus">Rahaq_0237</name>
</gene>
<evidence type="ECO:0008006" key="3">
    <source>
        <dbReference type="Google" id="ProtNLM"/>
    </source>
</evidence>
<reference evidence="1 2" key="2">
    <citation type="journal article" date="2012" name="J. Bacteriol.">
        <title>Complete Genome Sequence of Rahnella sp. Strain Y9602, a Gammaproteobacterium Isolate from Metal- and Radionuclide-Contaminated Soil.</title>
        <authorList>
            <person name="Martinez R.J."/>
            <person name="Bruce D."/>
            <person name="Detter C."/>
            <person name="Goodwin L.A."/>
            <person name="Han J."/>
            <person name="Han C.S."/>
            <person name="Held B."/>
            <person name="Land M.L."/>
            <person name="Mikhailova N."/>
            <person name="Nolan M."/>
            <person name="Pennacchio L."/>
            <person name="Pitluck S."/>
            <person name="Tapia R."/>
            <person name="Woyke T."/>
            <person name="Sobecky P.A."/>
        </authorList>
    </citation>
    <scope>NUCLEOTIDE SEQUENCE [LARGE SCALE GENOMIC DNA]</scope>
    <source>
        <strain evidence="1 2">Y9602</strain>
    </source>
</reference>
<dbReference type="HOGENOM" id="CLU_162083_4_1_6"/>
<evidence type="ECO:0000313" key="2">
    <source>
        <dbReference type="Proteomes" id="UP000007257"/>
    </source>
</evidence>
<dbReference type="eggNOG" id="ENOG5031U61">
    <property type="taxonomic scope" value="Bacteria"/>
</dbReference>
<protein>
    <recommendedName>
        <fullName evidence="3">DUF4160 domain-containing protein</fullName>
    </recommendedName>
</protein>
<proteinExistence type="predicted"/>
<dbReference type="InterPro" id="IPR025427">
    <property type="entry name" value="DUF4160"/>
</dbReference>
<evidence type="ECO:0000313" key="1">
    <source>
        <dbReference type="EMBL" id="ADW71867.1"/>
    </source>
</evidence>
<dbReference type="EMBL" id="CP002505">
    <property type="protein sequence ID" value="ADW71867.1"/>
    <property type="molecule type" value="Genomic_DNA"/>
</dbReference>
<name>A0A0H3F509_RAHSY</name>
<dbReference type="Proteomes" id="UP000007257">
    <property type="component" value="Chromosome"/>
</dbReference>
<dbReference type="KEGG" id="rah:Rahaq_0237"/>
<sequence>MPVILRFKNYRFFFYSNEGNPLEPHHIHVRSGQKEAKLWLSPVALCRQTGSSAKEIREIITLTNVYQTLFQGAWNEYFA</sequence>